<proteinExistence type="predicted"/>
<keyword evidence="3" id="KW-1185">Reference proteome</keyword>
<sequence length="272" mass="30618">MRYLGCSYGYLIFSNLEQCILVDAYCGADVRPPKLKSSSNQEIYYGIIVAALNSPISHLLLFSRSSMFQWQVGTNSWLDHPFYDGQIIQILSFKGVVFAMDFIQRLHRISLAPQFSMQEVPVAWEEDIVVGIFCKPWLVVCGDMLLLVDLSIDIDELYGFPSTFKVFRLDFSVDPAKWVKVDNLGNCALFISVDRRNPTFSSTSPERWGGKSNCIYVASGSEESNEAWTMVELGQAVPSTMFSPIYIQKPSGHGNQLQNLWVLPSFVYGSGQ</sequence>
<feature type="domain" description="KIB1-4 beta-propeller" evidence="1">
    <location>
        <begin position="2"/>
        <end position="219"/>
    </location>
</feature>
<evidence type="ECO:0000313" key="2">
    <source>
        <dbReference type="EMBL" id="GJN29882.1"/>
    </source>
</evidence>
<evidence type="ECO:0000313" key="3">
    <source>
        <dbReference type="Proteomes" id="UP001054889"/>
    </source>
</evidence>
<organism evidence="2 3">
    <name type="scientific">Eleusine coracana subsp. coracana</name>
    <dbReference type="NCBI Taxonomy" id="191504"/>
    <lineage>
        <taxon>Eukaryota</taxon>
        <taxon>Viridiplantae</taxon>
        <taxon>Streptophyta</taxon>
        <taxon>Embryophyta</taxon>
        <taxon>Tracheophyta</taxon>
        <taxon>Spermatophyta</taxon>
        <taxon>Magnoliopsida</taxon>
        <taxon>Liliopsida</taxon>
        <taxon>Poales</taxon>
        <taxon>Poaceae</taxon>
        <taxon>PACMAD clade</taxon>
        <taxon>Chloridoideae</taxon>
        <taxon>Cynodonteae</taxon>
        <taxon>Eleusininae</taxon>
        <taxon>Eleusine</taxon>
    </lineage>
</organism>
<gene>
    <name evidence="2" type="primary">gb18144</name>
    <name evidence="2" type="ORF">PR202_gb18144</name>
</gene>
<name>A0AAV5F467_ELECO</name>
<dbReference type="EMBL" id="BQKI01000081">
    <property type="protein sequence ID" value="GJN29882.1"/>
    <property type="molecule type" value="Genomic_DNA"/>
</dbReference>
<accession>A0AAV5F467</accession>
<reference evidence="2" key="2">
    <citation type="submission" date="2021-12" db="EMBL/GenBank/DDBJ databases">
        <title>Resequencing data analysis of finger millet.</title>
        <authorList>
            <person name="Hatakeyama M."/>
            <person name="Aluri S."/>
            <person name="Balachadran M.T."/>
            <person name="Sivarajan S.R."/>
            <person name="Poveda L."/>
            <person name="Shimizu-Inatsugi R."/>
            <person name="Schlapbach R."/>
            <person name="Sreeman S.M."/>
            <person name="Shimizu K.K."/>
        </authorList>
    </citation>
    <scope>NUCLEOTIDE SEQUENCE</scope>
</reference>
<dbReference type="InterPro" id="IPR005174">
    <property type="entry name" value="KIB1-4_b-propeller"/>
</dbReference>
<dbReference type="AlphaFoldDB" id="A0AAV5F467"/>
<dbReference type="Pfam" id="PF03478">
    <property type="entry name" value="Beta-prop_KIB1-4"/>
    <property type="match status" value="1"/>
</dbReference>
<dbReference type="PANTHER" id="PTHR33800">
    <property type="entry name" value="OS06G0113600 PROTEIN"/>
    <property type="match status" value="1"/>
</dbReference>
<comment type="caution">
    <text evidence="2">The sequence shown here is derived from an EMBL/GenBank/DDBJ whole genome shotgun (WGS) entry which is preliminary data.</text>
</comment>
<dbReference type="Proteomes" id="UP001054889">
    <property type="component" value="Unassembled WGS sequence"/>
</dbReference>
<dbReference type="PANTHER" id="PTHR33800:SF13">
    <property type="entry name" value="OS06G0113600 PROTEIN"/>
    <property type="match status" value="1"/>
</dbReference>
<reference evidence="2" key="1">
    <citation type="journal article" date="2018" name="DNA Res.">
        <title>Multiple hybrid de novo genome assembly of finger millet, an orphan allotetraploid crop.</title>
        <authorList>
            <person name="Hatakeyama M."/>
            <person name="Aluri S."/>
            <person name="Balachadran M.T."/>
            <person name="Sivarajan S.R."/>
            <person name="Patrignani A."/>
            <person name="Gruter S."/>
            <person name="Poveda L."/>
            <person name="Shimizu-Inatsugi R."/>
            <person name="Baeten J."/>
            <person name="Francoijs K.J."/>
            <person name="Nataraja K.N."/>
            <person name="Reddy Y.A.N."/>
            <person name="Phadnis S."/>
            <person name="Ravikumar R.L."/>
            <person name="Schlapbach R."/>
            <person name="Sreeman S.M."/>
            <person name="Shimizu K.K."/>
        </authorList>
    </citation>
    <scope>NUCLEOTIDE SEQUENCE</scope>
</reference>
<evidence type="ECO:0000259" key="1">
    <source>
        <dbReference type="Pfam" id="PF03478"/>
    </source>
</evidence>
<protein>
    <recommendedName>
        <fullName evidence="1">KIB1-4 beta-propeller domain-containing protein</fullName>
    </recommendedName>
</protein>